<comment type="caution">
    <text evidence="1">The sequence shown here is derived from an EMBL/GenBank/DDBJ whole genome shotgun (WGS) entry which is preliminary data.</text>
</comment>
<dbReference type="Proteomes" id="UP000789901">
    <property type="component" value="Unassembled WGS sequence"/>
</dbReference>
<dbReference type="EMBL" id="CAJVQB010049684">
    <property type="protein sequence ID" value="CAG8834583.1"/>
    <property type="molecule type" value="Genomic_DNA"/>
</dbReference>
<reference evidence="1 2" key="1">
    <citation type="submission" date="2021-06" db="EMBL/GenBank/DDBJ databases">
        <authorList>
            <person name="Kallberg Y."/>
            <person name="Tangrot J."/>
            <person name="Rosling A."/>
        </authorList>
    </citation>
    <scope>NUCLEOTIDE SEQUENCE [LARGE SCALE GENOMIC DNA]</scope>
    <source>
        <strain evidence="1 2">120-4 pot B 10/14</strain>
    </source>
</reference>
<feature type="non-terminal residue" evidence="1">
    <location>
        <position position="80"/>
    </location>
</feature>
<accession>A0ABN7WMF5</accession>
<keyword evidence="2" id="KW-1185">Reference proteome</keyword>
<sequence length="80" mass="9338">MKCPDKIEGKSSCEVKELKVINKWTGNYYQDRVDIKEHKPKEFVNYHKPGKISHVVEHSSSQGTQLSPKTGYQQIQNFRM</sequence>
<evidence type="ECO:0000313" key="1">
    <source>
        <dbReference type="EMBL" id="CAG8834583.1"/>
    </source>
</evidence>
<name>A0ABN7WMF5_GIGMA</name>
<organism evidence="1 2">
    <name type="scientific">Gigaspora margarita</name>
    <dbReference type="NCBI Taxonomy" id="4874"/>
    <lineage>
        <taxon>Eukaryota</taxon>
        <taxon>Fungi</taxon>
        <taxon>Fungi incertae sedis</taxon>
        <taxon>Mucoromycota</taxon>
        <taxon>Glomeromycotina</taxon>
        <taxon>Glomeromycetes</taxon>
        <taxon>Diversisporales</taxon>
        <taxon>Gigasporaceae</taxon>
        <taxon>Gigaspora</taxon>
    </lineage>
</organism>
<proteinExistence type="predicted"/>
<gene>
    <name evidence="1" type="ORF">GMARGA_LOCUS32134</name>
</gene>
<evidence type="ECO:0000313" key="2">
    <source>
        <dbReference type="Proteomes" id="UP000789901"/>
    </source>
</evidence>
<protein>
    <submittedName>
        <fullName evidence="1">24042_t:CDS:1</fullName>
    </submittedName>
</protein>